<evidence type="ECO:0000256" key="7">
    <source>
        <dbReference type="SAM" id="Phobius"/>
    </source>
</evidence>
<reference evidence="10" key="1">
    <citation type="submission" date="2025-05" db="UniProtKB">
        <authorList>
            <consortium name="RefSeq"/>
        </authorList>
    </citation>
    <scope>NUCLEOTIDE SEQUENCE [LARGE SCALE GENOMIC DNA]</scope>
</reference>
<dbReference type="OrthoDB" id="630188at2759"/>
<dbReference type="GO" id="GO:0016020">
    <property type="term" value="C:membrane"/>
    <property type="evidence" value="ECO:0007669"/>
    <property type="project" value="UniProtKB-SubCell"/>
</dbReference>
<dbReference type="GeneID" id="115756951"/>
<keyword evidence="5 7" id="KW-1133">Transmembrane helix</keyword>
<evidence type="ECO:0000256" key="4">
    <source>
        <dbReference type="ARBA" id="ARBA00022968"/>
    </source>
</evidence>
<proteinExistence type="inferred from homology"/>
<evidence type="ECO:0000313" key="10">
    <source>
        <dbReference type="Proteomes" id="UP000827889"/>
    </source>
</evidence>
<dbReference type="Pfam" id="PF13839">
    <property type="entry name" value="PC-Esterase"/>
    <property type="match status" value="1"/>
</dbReference>
<reference evidence="11" key="2">
    <citation type="submission" date="2025-08" db="UniProtKB">
        <authorList>
            <consortium name="RefSeq"/>
        </authorList>
    </citation>
    <scope>IDENTIFICATION</scope>
    <source>
        <tissue evidence="11">Leaf</tissue>
    </source>
</reference>
<dbReference type="KEGG" id="rarg:115756951"/>
<dbReference type="PANTHER" id="PTHR32285:SF213">
    <property type="entry name" value="PROTEIN TRICHOME BIREFRINGENCE-LIKE 11"/>
    <property type="match status" value="1"/>
</dbReference>
<protein>
    <submittedName>
        <fullName evidence="11">Protein trichome birefringence-like 11</fullName>
    </submittedName>
</protein>
<dbReference type="GO" id="GO:0005794">
    <property type="term" value="C:Golgi apparatus"/>
    <property type="evidence" value="ECO:0007669"/>
    <property type="project" value="TreeGrafter"/>
</dbReference>
<evidence type="ECO:0000313" key="11">
    <source>
        <dbReference type="RefSeq" id="XP_030552809.1"/>
    </source>
</evidence>
<evidence type="ECO:0000256" key="1">
    <source>
        <dbReference type="ARBA" id="ARBA00004167"/>
    </source>
</evidence>
<sequence>MSKNKSSGCSEMVTHLGVLNKFKRLKNPLEPSLGIVGFLFVAVLFIGSCFYLDYGAVTQRLRNTRQSWLGGGRVPPDEEAAAGGRPGFLEEGGGGCDVFDGNWVWDERYPLYESRDCALMDEGFRCSENGRPDSFYTKWRWQPKMCDLPRFDAKMMLERLHNRRVVFVGDSIGRNQWESLLCMLSSALSDKAAVYEVNGSPITKHTGFLVYKFRDFNCTVEYFRSPFLVVQGRAPVGSPEEVKVTLKLDQIDWTSNLWVDADLLVFNTGHWWNYEKTVRGGSYFQVGNEVKMNMTVEDAYQRSLETVLDWISGHVNMSKSQVYFRSYAPVHFRGGDWRSGGTCHLETLPELSSSPVSSVHLKILTDLLTDRSNQTVKNNPGVLNITAMTARRKDGHSSLYYLGTELGPASLHRQDCSHWCLPGVPDVWNELLFAFFLKHDSVRLRDLTNAS</sequence>
<comment type="subcellular location">
    <subcellularLocation>
        <location evidence="1">Membrane</location>
        <topology evidence="1">Single-pass membrane protein</topology>
    </subcellularLocation>
</comment>
<dbReference type="InterPro" id="IPR026057">
    <property type="entry name" value="TBL_C"/>
</dbReference>
<evidence type="ECO:0000256" key="3">
    <source>
        <dbReference type="ARBA" id="ARBA00022692"/>
    </source>
</evidence>
<keyword evidence="4" id="KW-0735">Signal-anchor</keyword>
<dbReference type="RefSeq" id="XP_030552809.1">
    <property type="nucleotide sequence ID" value="XM_030696949.2"/>
</dbReference>
<dbReference type="InterPro" id="IPR029962">
    <property type="entry name" value="TBL"/>
</dbReference>
<evidence type="ECO:0000259" key="9">
    <source>
        <dbReference type="Pfam" id="PF14416"/>
    </source>
</evidence>
<dbReference type="Proteomes" id="UP000827889">
    <property type="component" value="Chromosome 1"/>
</dbReference>
<gene>
    <name evidence="11" type="primary">LOC115756951</name>
</gene>
<accession>A0A8B8R005</accession>
<dbReference type="Pfam" id="PF14416">
    <property type="entry name" value="PMR5N"/>
    <property type="match status" value="1"/>
</dbReference>
<dbReference type="GO" id="GO:0016413">
    <property type="term" value="F:O-acetyltransferase activity"/>
    <property type="evidence" value="ECO:0007669"/>
    <property type="project" value="InterPro"/>
</dbReference>
<name>A0A8B8R005_9MYRT</name>
<dbReference type="PANTHER" id="PTHR32285">
    <property type="entry name" value="PROTEIN TRICHOME BIREFRINGENCE-LIKE 9-RELATED"/>
    <property type="match status" value="1"/>
</dbReference>
<evidence type="ECO:0000256" key="5">
    <source>
        <dbReference type="ARBA" id="ARBA00022989"/>
    </source>
</evidence>
<keyword evidence="3 7" id="KW-0812">Transmembrane</keyword>
<keyword evidence="10" id="KW-1185">Reference proteome</keyword>
<evidence type="ECO:0000259" key="8">
    <source>
        <dbReference type="Pfam" id="PF13839"/>
    </source>
</evidence>
<dbReference type="AlphaFoldDB" id="A0A8B8R005"/>
<dbReference type="InterPro" id="IPR025846">
    <property type="entry name" value="TBL_N"/>
</dbReference>
<comment type="similarity">
    <text evidence="2">Belongs to the PC-esterase family. TBL subfamily.</text>
</comment>
<feature type="transmembrane region" description="Helical" evidence="7">
    <location>
        <begin position="32"/>
        <end position="52"/>
    </location>
</feature>
<feature type="domain" description="Trichome birefringence-like N-terminal" evidence="9">
    <location>
        <begin position="95"/>
        <end position="147"/>
    </location>
</feature>
<organism evidence="10 11">
    <name type="scientific">Rhodamnia argentea</name>
    <dbReference type="NCBI Taxonomy" id="178133"/>
    <lineage>
        <taxon>Eukaryota</taxon>
        <taxon>Viridiplantae</taxon>
        <taxon>Streptophyta</taxon>
        <taxon>Embryophyta</taxon>
        <taxon>Tracheophyta</taxon>
        <taxon>Spermatophyta</taxon>
        <taxon>Magnoliopsida</taxon>
        <taxon>eudicotyledons</taxon>
        <taxon>Gunneridae</taxon>
        <taxon>Pentapetalae</taxon>
        <taxon>rosids</taxon>
        <taxon>malvids</taxon>
        <taxon>Myrtales</taxon>
        <taxon>Myrtaceae</taxon>
        <taxon>Myrtoideae</taxon>
        <taxon>Myrteae</taxon>
        <taxon>Australasian group</taxon>
        <taxon>Rhodamnia</taxon>
    </lineage>
</organism>
<evidence type="ECO:0000256" key="2">
    <source>
        <dbReference type="ARBA" id="ARBA00007727"/>
    </source>
</evidence>
<evidence type="ECO:0000256" key="6">
    <source>
        <dbReference type="ARBA" id="ARBA00023136"/>
    </source>
</evidence>
<feature type="domain" description="Trichome birefringence-like C-terminal" evidence="8">
    <location>
        <begin position="148"/>
        <end position="434"/>
    </location>
</feature>
<keyword evidence="6 7" id="KW-0472">Membrane</keyword>